<evidence type="ECO:0000313" key="1">
    <source>
        <dbReference type="EMBL" id="TYJ25870.1"/>
    </source>
</evidence>
<proteinExistence type="predicted"/>
<organism evidence="1 2">
    <name type="scientific">Gossypium mustelinum</name>
    <name type="common">Cotton</name>
    <name type="synonym">Gossypium caicoense</name>
    <dbReference type="NCBI Taxonomy" id="34275"/>
    <lineage>
        <taxon>Eukaryota</taxon>
        <taxon>Viridiplantae</taxon>
        <taxon>Streptophyta</taxon>
        <taxon>Embryophyta</taxon>
        <taxon>Tracheophyta</taxon>
        <taxon>Spermatophyta</taxon>
        <taxon>Magnoliopsida</taxon>
        <taxon>eudicotyledons</taxon>
        <taxon>Gunneridae</taxon>
        <taxon>Pentapetalae</taxon>
        <taxon>rosids</taxon>
        <taxon>malvids</taxon>
        <taxon>Malvales</taxon>
        <taxon>Malvaceae</taxon>
        <taxon>Malvoideae</taxon>
        <taxon>Gossypium</taxon>
    </lineage>
</organism>
<gene>
    <name evidence="1" type="ORF">E1A91_A07G079100v1</name>
</gene>
<sequence>MNIKKRNPKILRSPSLSPMFFAERLMPQAFNRRLATSEARPSGSASTMLCREDVEGCTDVGRATRGLGSCLACRRGTNGDCGAKG</sequence>
<reference evidence="1 2" key="1">
    <citation type="submission" date="2019-07" db="EMBL/GenBank/DDBJ databases">
        <title>WGS assembly of Gossypium mustelinum.</title>
        <authorList>
            <person name="Chen Z.J."/>
            <person name="Sreedasyam A."/>
            <person name="Ando A."/>
            <person name="Song Q."/>
            <person name="De L."/>
            <person name="Hulse-Kemp A."/>
            <person name="Ding M."/>
            <person name="Ye W."/>
            <person name="Kirkbride R."/>
            <person name="Jenkins J."/>
            <person name="Plott C."/>
            <person name="Lovell J."/>
            <person name="Lin Y.-M."/>
            <person name="Vaughn R."/>
            <person name="Liu B."/>
            <person name="Li W."/>
            <person name="Simpson S."/>
            <person name="Scheffler B."/>
            <person name="Saski C."/>
            <person name="Grover C."/>
            <person name="Hu G."/>
            <person name="Conover J."/>
            <person name="Carlson J."/>
            <person name="Shu S."/>
            <person name="Boston L."/>
            <person name="Williams M."/>
            <person name="Peterson D."/>
            <person name="Mcgee K."/>
            <person name="Jones D."/>
            <person name="Wendel J."/>
            <person name="Stelly D."/>
            <person name="Grimwood J."/>
            <person name="Schmutz J."/>
        </authorList>
    </citation>
    <scope>NUCLEOTIDE SEQUENCE [LARGE SCALE GENOMIC DNA]</scope>
    <source>
        <strain evidence="1">1408120.09</strain>
    </source>
</reference>
<evidence type="ECO:0000313" key="2">
    <source>
        <dbReference type="Proteomes" id="UP000323597"/>
    </source>
</evidence>
<name>A0A5D2YJ45_GOSMU</name>
<keyword evidence="2" id="KW-1185">Reference proteome</keyword>
<accession>A0A5D2YJ45</accession>
<dbReference type="AlphaFoldDB" id="A0A5D2YJ45"/>
<protein>
    <submittedName>
        <fullName evidence="1">Uncharacterized protein</fullName>
    </submittedName>
</protein>
<dbReference type="Proteomes" id="UP000323597">
    <property type="component" value="Chromosome A07"/>
</dbReference>
<dbReference type="EMBL" id="CM017642">
    <property type="protein sequence ID" value="TYJ25870.1"/>
    <property type="molecule type" value="Genomic_DNA"/>
</dbReference>